<dbReference type="CDD" id="cd00082">
    <property type="entry name" value="HisKA"/>
    <property type="match status" value="1"/>
</dbReference>
<protein>
    <recommendedName>
        <fullName evidence="4">histidine kinase</fullName>
        <ecNumber evidence="4">2.7.13.3</ecNumber>
    </recommendedName>
</protein>
<name>A0A0G0LSB2_9BACT</name>
<evidence type="ECO:0000259" key="14">
    <source>
        <dbReference type="PROSITE" id="PS50109"/>
    </source>
</evidence>
<organism evidence="15 16">
    <name type="scientific">Berkelbacteria bacterium GW2011_GWA1_39_10</name>
    <dbReference type="NCBI Taxonomy" id="1618332"/>
    <lineage>
        <taxon>Bacteria</taxon>
        <taxon>Candidatus Berkelbacteria</taxon>
    </lineage>
</organism>
<keyword evidence="12 13" id="KW-0472">Membrane</keyword>
<dbReference type="PROSITE" id="PS50109">
    <property type="entry name" value="HIS_KIN"/>
    <property type="match status" value="1"/>
</dbReference>
<evidence type="ECO:0000256" key="7">
    <source>
        <dbReference type="ARBA" id="ARBA00022679"/>
    </source>
</evidence>
<dbReference type="SUPFAM" id="SSF47384">
    <property type="entry name" value="Homodimeric domain of signal transducing histidine kinase"/>
    <property type="match status" value="1"/>
</dbReference>
<evidence type="ECO:0000256" key="10">
    <source>
        <dbReference type="ARBA" id="ARBA00022840"/>
    </source>
</evidence>
<proteinExistence type="predicted"/>
<evidence type="ECO:0000256" key="3">
    <source>
        <dbReference type="ARBA" id="ARBA00004314"/>
    </source>
</evidence>
<evidence type="ECO:0000313" key="16">
    <source>
        <dbReference type="Proteomes" id="UP000033862"/>
    </source>
</evidence>
<dbReference type="FunFam" id="3.30.565.10:FF:000023">
    <property type="entry name" value="PAS domain-containing sensor histidine kinase"/>
    <property type="match status" value="1"/>
</dbReference>
<dbReference type="PANTHER" id="PTHR43547:SF2">
    <property type="entry name" value="HYBRID SIGNAL TRANSDUCTION HISTIDINE KINASE C"/>
    <property type="match status" value="1"/>
</dbReference>
<dbReference type="Gene3D" id="3.30.565.10">
    <property type="entry name" value="Histidine kinase-like ATPase, C-terminal domain"/>
    <property type="match status" value="1"/>
</dbReference>
<dbReference type="GO" id="GO:0005886">
    <property type="term" value="C:plasma membrane"/>
    <property type="evidence" value="ECO:0007669"/>
    <property type="project" value="UniProtKB-SubCell"/>
</dbReference>
<dbReference type="InterPro" id="IPR036097">
    <property type="entry name" value="HisK_dim/P_sf"/>
</dbReference>
<keyword evidence="13" id="KW-0812">Transmembrane</keyword>
<dbReference type="SMART" id="SM00387">
    <property type="entry name" value="HATPase_c"/>
    <property type="match status" value="1"/>
</dbReference>
<keyword evidence="9 15" id="KW-0418">Kinase</keyword>
<evidence type="ECO:0000256" key="8">
    <source>
        <dbReference type="ARBA" id="ARBA00022741"/>
    </source>
</evidence>
<dbReference type="GO" id="GO:0000155">
    <property type="term" value="F:phosphorelay sensor kinase activity"/>
    <property type="evidence" value="ECO:0007669"/>
    <property type="project" value="InterPro"/>
</dbReference>
<dbReference type="EMBL" id="LBVS01000003">
    <property type="protein sequence ID" value="KKQ90865.1"/>
    <property type="molecule type" value="Genomic_DNA"/>
</dbReference>
<dbReference type="InterPro" id="IPR005467">
    <property type="entry name" value="His_kinase_dom"/>
</dbReference>
<evidence type="ECO:0000256" key="9">
    <source>
        <dbReference type="ARBA" id="ARBA00022777"/>
    </source>
</evidence>
<reference evidence="15 16" key="1">
    <citation type="journal article" date="2015" name="Nature">
        <title>rRNA introns, odd ribosomes, and small enigmatic genomes across a large radiation of phyla.</title>
        <authorList>
            <person name="Brown C.T."/>
            <person name="Hug L.A."/>
            <person name="Thomas B.C."/>
            <person name="Sharon I."/>
            <person name="Castelle C.J."/>
            <person name="Singh A."/>
            <person name="Wilkins M.J."/>
            <person name="Williams K.H."/>
            <person name="Banfield J.F."/>
        </authorList>
    </citation>
    <scope>NUCLEOTIDE SEQUENCE [LARGE SCALE GENOMIC DNA]</scope>
</reference>
<evidence type="ECO:0000256" key="13">
    <source>
        <dbReference type="SAM" id="Phobius"/>
    </source>
</evidence>
<accession>A0A0G0LSB2</accession>
<evidence type="ECO:0000256" key="6">
    <source>
        <dbReference type="ARBA" id="ARBA00022553"/>
    </source>
</evidence>
<keyword evidence="13" id="KW-1133">Transmembrane helix</keyword>
<dbReference type="Pfam" id="PF02518">
    <property type="entry name" value="HATPase_c"/>
    <property type="match status" value="1"/>
</dbReference>
<dbReference type="EC" id="2.7.13.3" evidence="4"/>
<dbReference type="InterPro" id="IPR003661">
    <property type="entry name" value="HisK_dim/P_dom"/>
</dbReference>
<sequence length="447" mass="50858">MKFLKDNFQFVYSLILIIFIPVAIVANTLWSIQNTQKNMDAELQRKAALAEDVFAGAVADRLENEAAIQTVIDQIIKSSMEVKEITVLRPQDDGFIVIASSDTKNLGLIYKSLQNTISWVQNESVASLTIDSQETNPERFWTVITPLSNLSGQNQALVNMKVSLQDIDALTRKTLSQSLIFLVITVFFVLLLLINHFRFFEYAVLFQRLKEVDKMKDDFISIASHELKTPMAAIKGYLSMIFEGVGGKVDQKARDHLDKAFANVRRLDVLVNELLDVSRLEQGRMQFDMQPMDITKNITEVISEIKVKADEKKLTIKYEPDNSLNKTRPNIFVDSDKIAQVLDNLLGNAIKYTFKGGVEISHQVEDNHLKTIIKDTGIGMSPEDRKRLFEKFYRIQNDQTINIPGTGLGLWITREIIHRMNGEIYVDSMKDVGSQFTIVFPIITEKK</sequence>
<evidence type="ECO:0000256" key="1">
    <source>
        <dbReference type="ARBA" id="ARBA00000085"/>
    </source>
</evidence>
<dbReference type="InterPro" id="IPR036890">
    <property type="entry name" value="HATPase_C_sf"/>
</dbReference>
<keyword evidence="5" id="KW-1003">Cell membrane</keyword>
<dbReference type="InterPro" id="IPR004358">
    <property type="entry name" value="Sig_transdc_His_kin-like_C"/>
</dbReference>
<feature type="transmembrane region" description="Helical" evidence="13">
    <location>
        <begin position="179"/>
        <end position="200"/>
    </location>
</feature>
<comment type="caution">
    <text evidence="15">The sequence shown here is derived from an EMBL/GenBank/DDBJ whole genome shotgun (WGS) entry which is preliminary data.</text>
</comment>
<evidence type="ECO:0000256" key="5">
    <source>
        <dbReference type="ARBA" id="ARBA00022475"/>
    </source>
</evidence>
<evidence type="ECO:0000256" key="2">
    <source>
        <dbReference type="ARBA" id="ARBA00004236"/>
    </source>
</evidence>
<evidence type="ECO:0000313" key="15">
    <source>
        <dbReference type="EMBL" id="KKQ90865.1"/>
    </source>
</evidence>
<keyword evidence="11" id="KW-0902">Two-component regulatory system</keyword>
<dbReference type="Proteomes" id="UP000033862">
    <property type="component" value="Unassembled WGS sequence"/>
</dbReference>
<keyword evidence="8" id="KW-0547">Nucleotide-binding</keyword>
<dbReference type="GO" id="GO:0005524">
    <property type="term" value="F:ATP binding"/>
    <property type="evidence" value="ECO:0007669"/>
    <property type="project" value="UniProtKB-KW"/>
</dbReference>
<evidence type="ECO:0000256" key="4">
    <source>
        <dbReference type="ARBA" id="ARBA00012438"/>
    </source>
</evidence>
<keyword evidence="7" id="KW-0808">Transferase</keyword>
<comment type="subcellular location">
    <subcellularLocation>
        <location evidence="2">Cell membrane</location>
    </subcellularLocation>
    <subcellularLocation>
        <location evidence="3">Membrane raft</location>
        <topology evidence="3">Multi-pass membrane protein</topology>
    </subcellularLocation>
</comment>
<comment type="catalytic activity">
    <reaction evidence="1">
        <text>ATP + protein L-histidine = ADP + protein N-phospho-L-histidine.</text>
        <dbReference type="EC" id="2.7.13.3"/>
    </reaction>
</comment>
<dbReference type="SMART" id="SM00388">
    <property type="entry name" value="HisKA"/>
    <property type="match status" value="1"/>
</dbReference>
<dbReference type="STRING" id="1618332.UT15_C0003G0040"/>
<dbReference type="SUPFAM" id="SSF55874">
    <property type="entry name" value="ATPase domain of HSP90 chaperone/DNA topoisomerase II/histidine kinase"/>
    <property type="match status" value="1"/>
</dbReference>
<dbReference type="FunFam" id="1.10.287.130:FF:000001">
    <property type="entry name" value="Two-component sensor histidine kinase"/>
    <property type="match status" value="1"/>
</dbReference>
<feature type="domain" description="Histidine kinase" evidence="14">
    <location>
        <begin position="222"/>
        <end position="444"/>
    </location>
</feature>
<dbReference type="PRINTS" id="PR00344">
    <property type="entry name" value="BCTRLSENSOR"/>
</dbReference>
<gene>
    <name evidence="15" type="ORF">UT15_C0003G0040</name>
</gene>
<keyword evidence="10" id="KW-0067">ATP-binding</keyword>
<dbReference type="GO" id="GO:0045121">
    <property type="term" value="C:membrane raft"/>
    <property type="evidence" value="ECO:0007669"/>
    <property type="project" value="UniProtKB-SubCell"/>
</dbReference>
<dbReference type="PANTHER" id="PTHR43547">
    <property type="entry name" value="TWO-COMPONENT HISTIDINE KINASE"/>
    <property type="match status" value="1"/>
</dbReference>
<dbReference type="Pfam" id="PF00512">
    <property type="entry name" value="HisKA"/>
    <property type="match status" value="1"/>
</dbReference>
<dbReference type="InterPro" id="IPR003594">
    <property type="entry name" value="HATPase_dom"/>
</dbReference>
<keyword evidence="6" id="KW-0597">Phosphoprotein</keyword>
<dbReference type="AlphaFoldDB" id="A0A0G0LSB2"/>
<evidence type="ECO:0000256" key="11">
    <source>
        <dbReference type="ARBA" id="ARBA00023012"/>
    </source>
</evidence>
<dbReference type="Gene3D" id="1.10.287.130">
    <property type="match status" value="1"/>
</dbReference>
<feature type="transmembrane region" description="Helical" evidence="13">
    <location>
        <begin position="12"/>
        <end position="30"/>
    </location>
</feature>
<evidence type="ECO:0000256" key="12">
    <source>
        <dbReference type="ARBA" id="ARBA00023136"/>
    </source>
</evidence>